<reference evidence="9" key="1">
    <citation type="submission" date="2021-01" db="EMBL/GenBank/DDBJ databases">
        <authorList>
            <person name="Corre E."/>
            <person name="Pelletier E."/>
            <person name="Niang G."/>
            <person name="Scheremetjew M."/>
            <person name="Finn R."/>
            <person name="Kale V."/>
            <person name="Holt S."/>
            <person name="Cochrane G."/>
            <person name="Meng A."/>
            <person name="Brown T."/>
            <person name="Cohen L."/>
        </authorList>
    </citation>
    <scope>NUCLEOTIDE SEQUENCE</scope>
    <source>
        <strain evidence="9">RCC3387</strain>
    </source>
</reference>
<dbReference type="GO" id="GO:0005337">
    <property type="term" value="F:nucleoside transmembrane transporter activity"/>
    <property type="evidence" value="ECO:0007669"/>
    <property type="project" value="InterPro"/>
</dbReference>
<sequence>MEVANVDPDMGQDTPAGKVQQRFSRDDVEEFEGAAEGRRLIRMFFLLALFYMWPYQTFVQTQNFLVEEFPEHAQSAGFIMMIASTLPMLVTHTFLSMTGLSRKMSYAAKTIIPSSLVILVAVYLLVAFRVSTDPDFLLSSLYVAALIGAVAESFVEPSVYDMAGLFPSALTSQMVQAGNGACGLAVSLVQITARLLSNGLGPIKKEQLEILTQTFIALMGVLSAALIVAMLSMRRAGFFGRYVEQHRDHKKDNRVRREDVIEQAKSSTAFVKASLVAIQHVWPSFLAITITFWTSLTLWPVIPGRACASPSDREGTLQTWWFDLIILAFNLSDYIGKSLRRSLKWGAVNLSPMTQLCLAIARAFVFLPLVLTASAPQMYDATLARWVVLLSVFALGLSNGWLTTVGFMRAPKALPPHTPNLVAEQASSVLVVGLFLGVSSGCFTAYALGETVLKGSLGVCSESR</sequence>
<keyword evidence="4 8" id="KW-0812">Transmembrane</keyword>
<evidence type="ECO:0000313" key="9">
    <source>
        <dbReference type="EMBL" id="CAD9614287.1"/>
    </source>
</evidence>
<dbReference type="PANTHER" id="PTHR10332">
    <property type="entry name" value="EQUILIBRATIVE NUCLEOSIDE TRANSPORTER"/>
    <property type="match status" value="1"/>
</dbReference>
<comment type="similarity">
    <text evidence="2">Belongs to the SLC29A/ENT transporter (TC 2.A.57) family.</text>
</comment>
<dbReference type="Pfam" id="PF01733">
    <property type="entry name" value="Nucleoside_tran"/>
    <property type="match status" value="1"/>
</dbReference>
<feature type="region of interest" description="Disordered" evidence="7">
    <location>
        <begin position="1"/>
        <end position="22"/>
    </location>
</feature>
<feature type="transmembrane region" description="Helical" evidence="8">
    <location>
        <begin position="319"/>
        <end position="336"/>
    </location>
</feature>
<feature type="transmembrane region" description="Helical" evidence="8">
    <location>
        <begin position="386"/>
        <end position="408"/>
    </location>
</feature>
<protein>
    <submittedName>
        <fullName evidence="9">Uncharacterized protein</fullName>
    </submittedName>
</protein>
<dbReference type="AlphaFoldDB" id="A0A6U6QCY6"/>
<feature type="transmembrane region" description="Helical" evidence="8">
    <location>
        <begin position="356"/>
        <end position="374"/>
    </location>
</feature>
<dbReference type="SUPFAM" id="SSF103473">
    <property type="entry name" value="MFS general substrate transporter"/>
    <property type="match status" value="1"/>
</dbReference>
<feature type="transmembrane region" description="Helical" evidence="8">
    <location>
        <begin position="40"/>
        <end position="56"/>
    </location>
</feature>
<feature type="transmembrane region" description="Helical" evidence="8">
    <location>
        <begin position="281"/>
        <end position="299"/>
    </location>
</feature>
<dbReference type="InterPro" id="IPR036259">
    <property type="entry name" value="MFS_trans_sf"/>
</dbReference>
<organism evidence="9">
    <name type="scientific">Zooxanthella nutricula</name>
    <dbReference type="NCBI Taxonomy" id="1333877"/>
    <lineage>
        <taxon>Eukaryota</taxon>
        <taxon>Sar</taxon>
        <taxon>Alveolata</taxon>
        <taxon>Dinophyceae</taxon>
        <taxon>Peridiniales</taxon>
        <taxon>Peridiniales incertae sedis</taxon>
        <taxon>Zooxanthella</taxon>
    </lineage>
</organism>
<gene>
    <name evidence="9" type="ORF">BRAN1462_LOCUS42264</name>
</gene>
<dbReference type="InterPro" id="IPR002259">
    <property type="entry name" value="Eqnu_transpt"/>
</dbReference>
<name>A0A6U6QCY6_9DINO</name>
<evidence type="ECO:0000256" key="7">
    <source>
        <dbReference type="SAM" id="MobiDB-lite"/>
    </source>
</evidence>
<proteinExistence type="inferred from homology"/>
<evidence type="ECO:0000256" key="3">
    <source>
        <dbReference type="ARBA" id="ARBA00022448"/>
    </source>
</evidence>
<feature type="transmembrane region" description="Helical" evidence="8">
    <location>
        <begin position="429"/>
        <end position="448"/>
    </location>
</feature>
<evidence type="ECO:0000256" key="2">
    <source>
        <dbReference type="ARBA" id="ARBA00007965"/>
    </source>
</evidence>
<evidence type="ECO:0000256" key="5">
    <source>
        <dbReference type="ARBA" id="ARBA00022989"/>
    </source>
</evidence>
<dbReference type="GO" id="GO:0005886">
    <property type="term" value="C:plasma membrane"/>
    <property type="evidence" value="ECO:0007669"/>
    <property type="project" value="TreeGrafter"/>
</dbReference>
<evidence type="ECO:0000256" key="4">
    <source>
        <dbReference type="ARBA" id="ARBA00022692"/>
    </source>
</evidence>
<evidence type="ECO:0000256" key="8">
    <source>
        <dbReference type="SAM" id="Phobius"/>
    </source>
</evidence>
<keyword evidence="5 8" id="KW-1133">Transmembrane helix</keyword>
<dbReference type="EMBL" id="HBGW01066322">
    <property type="protein sequence ID" value="CAD9614287.1"/>
    <property type="molecule type" value="Transcribed_RNA"/>
</dbReference>
<feature type="transmembrane region" description="Helical" evidence="8">
    <location>
        <begin position="208"/>
        <end position="231"/>
    </location>
</feature>
<feature type="transmembrane region" description="Helical" evidence="8">
    <location>
        <begin position="76"/>
        <end position="95"/>
    </location>
</feature>
<feature type="transmembrane region" description="Helical" evidence="8">
    <location>
        <begin position="107"/>
        <end position="130"/>
    </location>
</feature>
<dbReference type="PRINTS" id="PR01130">
    <property type="entry name" value="DERENTRNSPRT"/>
</dbReference>
<comment type="subcellular location">
    <subcellularLocation>
        <location evidence="1">Membrane</location>
        <topology evidence="1">Multi-pass membrane protein</topology>
    </subcellularLocation>
</comment>
<evidence type="ECO:0000256" key="6">
    <source>
        <dbReference type="ARBA" id="ARBA00023136"/>
    </source>
</evidence>
<keyword evidence="6 8" id="KW-0472">Membrane</keyword>
<accession>A0A6U6QCY6</accession>
<dbReference type="PANTHER" id="PTHR10332:SF10">
    <property type="entry name" value="EQUILIBRATIVE NUCLEOSIDE TRANSPORTER 4"/>
    <property type="match status" value="1"/>
</dbReference>
<evidence type="ECO:0000256" key="1">
    <source>
        <dbReference type="ARBA" id="ARBA00004141"/>
    </source>
</evidence>
<keyword evidence="3" id="KW-0813">Transport</keyword>